<dbReference type="Pfam" id="PF00249">
    <property type="entry name" value="Myb_DNA-binding"/>
    <property type="match status" value="2"/>
</dbReference>
<dbReference type="InterPro" id="IPR001005">
    <property type="entry name" value="SANT/Myb"/>
</dbReference>
<evidence type="ECO:0000256" key="3">
    <source>
        <dbReference type="ARBA" id="ARBA00023163"/>
    </source>
</evidence>
<dbReference type="PROSITE" id="PS50090">
    <property type="entry name" value="MYB_LIKE"/>
    <property type="match status" value="2"/>
</dbReference>
<dbReference type="SMART" id="SM00717">
    <property type="entry name" value="SANT"/>
    <property type="match status" value="2"/>
</dbReference>
<dbReference type="Gene3D" id="1.10.10.60">
    <property type="entry name" value="Homeodomain-like"/>
    <property type="match status" value="2"/>
</dbReference>
<dbReference type="PANTHER" id="PTHR46621">
    <property type="entry name" value="SNRNA-ACTIVATING PROTEIN COMPLEX SUBUNIT 4"/>
    <property type="match status" value="1"/>
</dbReference>
<dbReference type="InterPro" id="IPR051575">
    <property type="entry name" value="Myb-like_DNA-bd"/>
</dbReference>
<name>A0ABR2KAU7_9EUKA</name>
<evidence type="ECO:0000259" key="6">
    <source>
        <dbReference type="PROSITE" id="PS50090"/>
    </source>
</evidence>
<feature type="domain" description="Myb-like" evidence="6">
    <location>
        <begin position="64"/>
        <end position="114"/>
    </location>
</feature>
<dbReference type="InterPro" id="IPR009057">
    <property type="entry name" value="Homeodomain-like_sf"/>
</dbReference>
<dbReference type="PANTHER" id="PTHR46621:SF1">
    <property type="entry name" value="SNRNA-ACTIVATING PROTEIN COMPLEX SUBUNIT 4"/>
    <property type="match status" value="1"/>
</dbReference>
<keyword evidence="1" id="KW-0805">Transcription regulation</keyword>
<sequence>MSQRKRSKINSAAKKQRMPFTAEEDQNIIFCVSYIGTKNWPLVSTFVKGRTPKQCRDRYMNYLKPEFSYVEWTQEEDNYLLELYEKIGPKWGVINRHLKNRNQISLKNRFMFLKKADDKNNNNVIQNNIITNSSNVQETLQEKTDDVNLSADNKNLSEHSDSIQSNLDNDNQNTKTDDETNDDDDLVFDFDKFFDFSDTSSTPFYGFNYKYNYVL</sequence>
<dbReference type="Proteomes" id="UP001470230">
    <property type="component" value="Unassembled WGS sequence"/>
</dbReference>
<feature type="domain" description="HTH myb-type" evidence="7">
    <location>
        <begin position="12"/>
        <end position="67"/>
    </location>
</feature>
<keyword evidence="2" id="KW-0238">DNA-binding</keyword>
<evidence type="ECO:0000313" key="8">
    <source>
        <dbReference type="EMBL" id="KAK8887973.1"/>
    </source>
</evidence>
<evidence type="ECO:0000256" key="2">
    <source>
        <dbReference type="ARBA" id="ARBA00023125"/>
    </source>
</evidence>
<evidence type="ECO:0000313" key="9">
    <source>
        <dbReference type="Proteomes" id="UP001470230"/>
    </source>
</evidence>
<accession>A0ABR2KAU7</accession>
<proteinExistence type="predicted"/>
<evidence type="ECO:0008006" key="10">
    <source>
        <dbReference type="Google" id="ProtNLM"/>
    </source>
</evidence>
<evidence type="ECO:0000256" key="5">
    <source>
        <dbReference type="SAM" id="MobiDB-lite"/>
    </source>
</evidence>
<keyword evidence="9" id="KW-1185">Reference proteome</keyword>
<reference evidence="8 9" key="1">
    <citation type="submission" date="2024-04" db="EMBL/GenBank/DDBJ databases">
        <title>Tritrichomonas musculus Genome.</title>
        <authorList>
            <person name="Alves-Ferreira E."/>
            <person name="Grigg M."/>
            <person name="Lorenzi H."/>
            <person name="Galac M."/>
        </authorList>
    </citation>
    <scope>NUCLEOTIDE SEQUENCE [LARGE SCALE GENOMIC DNA]</scope>
    <source>
        <strain evidence="8 9">EAF2021</strain>
    </source>
</reference>
<dbReference type="SUPFAM" id="SSF46689">
    <property type="entry name" value="Homeodomain-like"/>
    <property type="match status" value="1"/>
</dbReference>
<dbReference type="EMBL" id="JAPFFF010000006">
    <property type="protein sequence ID" value="KAK8887973.1"/>
    <property type="molecule type" value="Genomic_DNA"/>
</dbReference>
<dbReference type="InterPro" id="IPR017930">
    <property type="entry name" value="Myb_dom"/>
</dbReference>
<keyword evidence="3" id="KW-0804">Transcription</keyword>
<dbReference type="CDD" id="cd00167">
    <property type="entry name" value="SANT"/>
    <property type="match status" value="2"/>
</dbReference>
<evidence type="ECO:0000259" key="7">
    <source>
        <dbReference type="PROSITE" id="PS51294"/>
    </source>
</evidence>
<evidence type="ECO:0000256" key="4">
    <source>
        <dbReference type="ARBA" id="ARBA00023242"/>
    </source>
</evidence>
<keyword evidence="4" id="KW-0539">Nucleus</keyword>
<dbReference type="PROSITE" id="PS51294">
    <property type="entry name" value="HTH_MYB"/>
    <property type="match status" value="2"/>
</dbReference>
<organism evidence="8 9">
    <name type="scientific">Tritrichomonas musculus</name>
    <dbReference type="NCBI Taxonomy" id="1915356"/>
    <lineage>
        <taxon>Eukaryota</taxon>
        <taxon>Metamonada</taxon>
        <taxon>Parabasalia</taxon>
        <taxon>Tritrichomonadida</taxon>
        <taxon>Tritrichomonadidae</taxon>
        <taxon>Tritrichomonas</taxon>
    </lineage>
</organism>
<feature type="region of interest" description="Disordered" evidence="5">
    <location>
        <begin position="151"/>
        <end position="181"/>
    </location>
</feature>
<feature type="domain" description="HTH myb-type" evidence="7">
    <location>
        <begin position="72"/>
        <end position="118"/>
    </location>
</feature>
<comment type="caution">
    <text evidence="8">The sequence shown here is derived from an EMBL/GenBank/DDBJ whole genome shotgun (WGS) entry which is preliminary data.</text>
</comment>
<feature type="domain" description="Myb-like" evidence="6">
    <location>
        <begin position="12"/>
        <end position="63"/>
    </location>
</feature>
<protein>
    <recommendedName>
        <fullName evidence="10">Myb-like DNA-binding domain containing protein</fullName>
    </recommendedName>
</protein>
<gene>
    <name evidence="8" type="ORF">M9Y10_039032</name>
</gene>
<evidence type="ECO:0000256" key="1">
    <source>
        <dbReference type="ARBA" id="ARBA00023015"/>
    </source>
</evidence>